<dbReference type="PROSITE" id="PS00330">
    <property type="entry name" value="HEMOLYSIN_CALCIUM"/>
    <property type="match status" value="1"/>
</dbReference>
<dbReference type="GO" id="GO:0005509">
    <property type="term" value="F:calcium ion binding"/>
    <property type="evidence" value="ECO:0007669"/>
    <property type="project" value="InterPro"/>
</dbReference>
<dbReference type="AlphaFoldDB" id="A0A5C7VZ50"/>
<accession>A0A5C7VZ50</accession>
<evidence type="ECO:0000313" key="1">
    <source>
        <dbReference type="EMBL" id="TXI30837.1"/>
    </source>
</evidence>
<evidence type="ECO:0000313" key="2">
    <source>
        <dbReference type="Proteomes" id="UP000321055"/>
    </source>
</evidence>
<name>A0A5C7VZ50_9PROT</name>
<proteinExistence type="predicted"/>
<dbReference type="Gene3D" id="2.150.10.10">
    <property type="entry name" value="Serralysin-like metalloprotease, C-terminal"/>
    <property type="match status" value="1"/>
</dbReference>
<protein>
    <submittedName>
        <fullName evidence="1">Calcium-binding protein</fullName>
    </submittedName>
</protein>
<organism evidence="1 2">
    <name type="scientific">Nitrosomonas oligotropha</name>
    <dbReference type="NCBI Taxonomy" id="42354"/>
    <lineage>
        <taxon>Bacteria</taxon>
        <taxon>Pseudomonadati</taxon>
        <taxon>Pseudomonadota</taxon>
        <taxon>Betaproteobacteria</taxon>
        <taxon>Nitrosomonadales</taxon>
        <taxon>Nitrosomonadaceae</taxon>
        <taxon>Nitrosomonas</taxon>
    </lineage>
</organism>
<dbReference type="InterPro" id="IPR001343">
    <property type="entry name" value="Hemolysn_Ca-bd"/>
</dbReference>
<dbReference type="Proteomes" id="UP000321055">
    <property type="component" value="Unassembled WGS sequence"/>
</dbReference>
<dbReference type="SUPFAM" id="SSF51120">
    <property type="entry name" value="beta-Roll"/>
    <property type="match status" value="1"/>
</dbReference>
<dbReference type="InterPro" id="IPR018511">
    <property type="entry name" value="Hemolysin-typ_Ca-bd_CS"/>
</dbReference>
<comment type="caution">
    <text evidence="1">The sequence shown here is derived from an EMBL/GenBank/DDBJ whole genome shotgun (WGS) entry which is preliminary data.</text>
</comment>
<dbReference type="EMBL" id="SSFX01000005">
    <property type="protein sequence ID" value="TXI30837.1"/>
    <property type="molecule type" value="Genomic_DNA"/>
</dbReference>
<dbReference type="Pfam" id="PF00353">
    <property type="entry name" value="HemolysinCabind"/>
    <property type="match status" value="2"/>
</dbReference>
<gene>
    <name evidence="1" type="ORF">E6Q60_00435</name>
</gene>
<sequence>MTFHIFHMNEVYSNADGTVQFIEFTGDANDQDEWAGHTITSTSGATTHTYTFPTNLPSETTLNKSVLVATQGFSALGLITPDYIMPNGFLFTGSGTVTFPGMFGGTITYAGLPVDGIQSLNRDGSTGTNSPANFSGETGTVPPNVLFGTDDPDNLTGTSGDDFILAAGGNDTLNGLEGNDTLNGGLGADTAVYSSNRANYTVLGTSLGMTVSGTEGNDTLTGIERFQFADQKIAIDLNDGQAAGNSVRLIGAAFDALTIQAHPDYVGIGLGLFDSGQSMLQVSQLVIGVLGNPDNDTFVDTVYQNVTGSAPSAEDHNLYTGLLTGSGGTLTQAQLLEIAANSEVNATNIDLIGLQQTGVVFT</sequence>
<dbReference type="InterPro" id="IPR011049">
    <property type="entry name" value="Serralysin-like_metalloprot_C"/>
</dbReference>
<dbReference type="PRINTS" id="PR00313">
    <property type="entry name" value="CABNDNGRPT"/>
</dbReference>
<reference evidence="1 2" key="1">
    <citation type="submission" date="2018-09" db="EMBL/GenBank/DDBJ databases">
        <title>Metagenome Assembled Genomes from an Advanced Water Purification Facility.</title>
        <authorList>
            <person name="Stamps B.W."/>
            <person name="Spear J.R."/>
        </authorList>
    </citation>
    <scope>NUCLEOTIDE SEQUENCE [LARGE SCALE GENOMIC DNA]</scope>
    <source>
        <strain evidence="1">Bin_54_1</strain>
    </source>
</reference>